<sequence>MDKVKTRKTDICPIFGFSSDLECKNCLPTKEDVFRCYLFTREQIKGNSSKQPPEWEVAKLVANKIEAIWKLASLPTVGSKRVIAMIIAYHKKYRNLRKPLKTRKSPSL</sequence>
<reference evidence="1" key="1">
    <citation type="submission" date="2025-08" db="UniProtKB">
        <authorList>
            <consortium name="RefSeq"/>
        </authorList>
    </citation>
    <scope>IDENTIFICATION</scope>
    <source>
        <tissue evidence="1">Whole insect</tissue>
    </source>
</reference>
<protein>
    <submittedName>
        <fullName evidence="1">Uncharacterized protein LOC114348303</fullName>
    </submittedName>
</protein>
<gene>
    <name evidence="1" type="primary">LOC114348303</name>
</gene>
<dbReference type="RefSeq" id="XP_028154696.1">
    <property type="nucleotide sequence ID" value="XM_028298895.1"/>
</dbReference>
<name>A0A6P7GY64_DIAVI</name>
<dbReference type="AlphaFoldDB" id="A0A6P7GY64"/>
<organism evidence="1">
    <name type="scientific">Diabrotica virgifera virgifera</name>
    <name type="common">western corn rootworm</name>
    <dbReference type="NCBI Taxonomy" id="50390"/>
    <lineage>
        <taxon>Eukaryota</taxon>
        <taxon>Metazoa</taxon>
        <taxon>Ecdysozoa</taxon>
        <taxon>Arthropoda</taxon>
        <taxon>Hexapoda</taxon>
        <taxon>Insecta</taxon>
        <taxon>Pterygota</taxon>
        <taxon>Neoptera</taxon>
        <taxon>Endopterygota</taxon>
        <taxon>Coleoptera</taxon>
        <taxon>Polyphaga</taxon>
        <taxon>Cucujiformia</taxon>
        <taxon>Chrysomeloidea</taxon>
        <taxon>Chrysomelidae</taxon>
        <taxon>Galerucinae</taxon>
        <taxon>Diabroticina</taxon>
        <taxon>Diabroticites</taxon>
        <taxon>Diabrotica</taxon>
    </lineage>
</organism>
<evidence type="ECO:0000313" key="1">
    <source>
        <dbReference type="RefSeq" id="XP_028154696.1"/>
    </source>
</evidence>
<dbReference type="InParanoid" id="A0A6P7GY64"/>
<accession>A0A6P7GY64</accession>
<proteinExistence type="predicted"/>